<dbReference type="EMBL" id="VRMN01000002">
    <property type="protein sequence ID" value="KAA8497337.1"/>
    <property type="molecule type" value="Genomic_DNA"/>
</dbReference>
<dbReference type="Proteomes" id="UP000324585">
    <property type="component" value="Unassembled WGS sequence"/>
</dbReference>
<feature type="region of interest" description="Disordered" evidence="1">
    <location>
        <begin position="320"/>
        <end position="362"/>
    </location>
</feature>
<feature type="compositionally biased region" description="Basic and acidic residues" evidence="1">
    <location>
        <begin position="152"/>
        <end position="161"/>
    </location>
</feature>
<feature type="region of interest" description="Disordered" evidence="1">
    <location>
        <begin position="1"/>
        <end position="23"/>
    </location>
</feature>
<organism evidence="2 3">
    <name type="scientific">Porphyridium purpureum</name>
    <name type="common">Red alga</name>
    <name type="synonym">Porphyridium cruentum</name>
    <dbReference type="NCBI Taxonomy" id="35688"/>
    <lineage>
        <taxon>Eukaryota</taxon>
        <taxon>Rhodophyta</taxon>
        <taxon>Bangiophyceae</taxon>
        <taxon>Porphyridiales</taxon>
        <taxon>Porphyridiaceae</taxon>
        <taxon>Porphyridium</taxon>
    </lineage>
</organism>
<feature type="compositionally biased region" description="Basic and acidic residues" evidence="1">
    <location>
        <begin position="95"/>
        <end position="107"/>
    </location>
</feature>
<feature type="compositionally biased region" description="Basic and acidic residues" evidence="1">
    <location>
        <begin position="352"/>
        <end position="362"/>
    </location>
</feature>
<feature type="region of interest" description="Disordered" evidence="1">
    <location>
        <begin position="63"/>
        <end position="107"/>
    </location>
</feature>
<feature type="compositionally biased region" description="Basic residues" evidence="1">
    <location>
        <begin position="85"/>
        <end position="94"/>
    </location>
</feature>
<evidence type="ECO:0000313" key="2">
    <source>
        <dbReference type="EMBL" id="KAA8497337.1"/>
    </source>
</evidence>
<sequence length="378" mass="41171">MEKGAPSGPNVPHHASSTASGSVRMQPAMHDTLTNALASRSAQSHGRYELAMWEIQQATLAHRSGTGKNETGPERKAPQSALVRSLRRARRRARGEHGEHGDMDHDGELQRTRAHLEREQQGHELGVADRGGDGPGVVGEPAHPTPTYRTSHRQEQSRDRLGIFAAGKRSKGVKCIEEEEDKQALEKSQVLKQIPEAHAAAGAPRTCNSDPRNALNADLARLRTSGDASAAQAEKVRNPPIASVPDIMSAPIRVAQKDCNRAGPDSDHGGRRRANTIEGTTRVTTLDVHHPTETPGVFLPLRSTVRRAATQNVRLEAFLLEPDYGPQEKKHPESPARERPKHREGLSQGIRGAEKHVSKPAVADREAFLLGLTWDDGE</sequence>
<gene>
    <name evidence="2" type="ORF">FVE85_1066</name>
</gene>
<reference evidence="3" key="1">
    <citation type="journal article" date="2019" name="Nat. Commun.">
        <title>Expansion of phycobilisome linker gene families in mesophilic red algae.</title>
        <authorList>
            <person name="Lee J."/>
            <person name="Kim D."/>
            <person name="Bhattacharya D."/>
            <person name="Yoon H.S."/>
        </authorList>
    </citation>
    <scope>NUCLEOTIDE SEQUENCE [LARGE SCALE GENOMIC DNA]</scope>
    <source>
        <strain evidence="3">CCMP 1328</strain>
    </source>
</reference>
<evidence type="ECO:0000313" key="3">
    <source>
        <dbReference type="Proteomes" id="UP000324585"/>
    </source>
</evidence>
<accession>A0A5J4Z3W1</accession>
<feature type="region of interest" description="Disordered" evidence="1">
    <location>
        <begin position="143"/>
        <end position="171"/>
    </location>
</feature>
<protein>
    <submittedName>
        <fullName evidence="2">Uncharacterized protein</fullName>
    </submittedName>
</protein>
<feature type="compositionally biased region" description="Basic and acidic residues" evidence="1">
    <location>
        <begin position="326"/>
        <end position="345"/>
    </location>
</feature>
<feature type="region of interest" description="Disordered" evidence="1">
    <location>
        <begin position="226"/>
        <end position="245"/>
    </location>
</feature>
<dbReference type="AlphaFoldDB" id="A0A5J4Z3W1"/>
<evidence type="ECO:0000256" key="1">
    <source>
        <dbReference type="SAM" id="MobiDB-lite"/>
    </source>
</evidence>
<keyword evidence="3" id="KW-1185">Reference proteome</keyword>
<name>A0A5J4Z3W1_PORPP</name>
<comment type="caution">
    <text evidence="2">The sequence shown here is derived from an EMBL/GenBank/DDBJ whole genome shotgun (WGS) entry which is preliminary data.</text>
</comment>
<proteinExistence type="predicted"/>